<evidence type="ECO:0000313" key="2">
    <source>
        <dbReference type="EMBL" id="KAF8451014.1"/>
    </source>
</evidence>
<evidence type="ECO:0000313" key="3">
    <source>
        <dbReference type="Proteomes" id="UP001194468"/>
    </source>
</evidence>
<reference evidence="2" key="1">
    <citation type="submission" date="2019-10" db="EMBL/GenBank/DDBJ databases">
        <authorList>
            <consortium name="DOE Joint Genome Institute"/>
            <person name="Kuo A."/>
            <person name="Miyauchi S."/>
            <person name="Kiss E."/>
            <person name="Drula E."/>
            <person name="Kohler A."/>
            <person name="Sanchez-Garcia M."/>
            <person name="Andreopoulos B."/>
            <person name="Barry K.W."/>
            <person name="Bonito G."/>
            <person name="Buee M."/>
            <person name="Carver A."/>
            <person name="Chen C."/>
            <person name="Cichocki N."/>
            <person name="Clum A."/>
            <person name="Culley D."/>
            <person name="Crous P.W."/>
            <person name="Fauchery L."/>
            <person name="Girlanda M."/>
            <person name="Hayes R."/>
            <person name="Keri Z."/>
            <person name="LaButti K."/>
            <person name="Lipzen A."/>
            <person name="Lombard V."/>
            <person name="Magnuson J."/>
            <person name="Maillard F."/>
            <person name="Morin E."/>
            <person name="Murat C."/>
            <person name="Nolan M."/>
            <person name="Ohm R."/>
            <person name="Pangilinan J."/>
            <person name="Pereira M."/>
            <person name="Perotto S."/>
            <person name="Peter M."/>
            <person name="Riley R."/>
            <person name="Sitrit Y."/>
            <person name="Stielow B."/>
            <person name="Szollosi G."/>
            <person name="Zifcakova L."/>
            <person name="Stursova M."/>
            <person name="Spatafora J.W."/>
            <person name="Tedersoo L."/>
            <person name="Vaario L.-M."/>
            <person name="Yamada A."/>
            <person name="Yan M."/>
            <person name="Wang P."/>
            <person name="Xu J."/>
            <person name="Bruns T."/>
            <person name="Baldrian P."/>
            <person name="Vilgalys R."/>
            <person name="Henrissat B."/>
            <person name="Grigoriev I.V."/>
            <person name="Hibbett D."/>
            <person name="Nagy L.G."/>
            <person name="Martin F.M."/>
        </authorList>
    </citation>
    <scope>NUCLEOTIDE SEQUENCE</scope>
    <source>
        <strain evidence="2">BED1</strain>
    </source>
</reference>
<gene>
    <name evidence="2" type="ORF">L210DRAFT_3500227</name>
</gene>
<feature type="transmembrane region" description="Helical" evidence="1">
    <location>
        <begin position="182"/>
        <end position="202"/>
    </location>
</feature>
<keyword evidence="3" id="KW-1185">Reference proteome</keyword>
<keyword evidence="1" id="KW-0472">Membrane</keyword>
<comment type="caution">
    <text evidence="2">The sequence shown here is derived from an EMBL/GenBank/DDBJ whole genome shotgun (WGS) entry which is preliminary data.</text>
</comment>
<evidence type="ECO:0000256" key="1">
    <source>
        <dbReference type="SAM" id="Phobius"/>
    </source>
</evidence>
<reference evidence="2" key="2">
    <citation type="journal article" date="2020" name="Nat. Commun.">
        <title>Large-scale genome sequencing of mycorrhizal fungi provides insights into the early evolution of symbiotic traits.</title>
        <authorList>
            <person name="Miyauchi S."/>
            <person name="Kiss E."/>
            <person name="Kuo A."/>
            <person name="Drula E."/>
            <person name="Kohler A."/>
            <person name="Sanchez-Garcia M."/>
            <person name="Morin E."/>
            <person name="Andreopoulos B."/>
            <person name="Barry K.W."/>
            <person name="Bonito G."/>
            <person name="Buee M."/>
            <person name="Carver A."/>
            <person name="Chen C."/>
            <person name="Cichocki N."/>
            <person name="Clum A."/>
            <person name="Culley D."/>
            <person name="Crous P.W."/>
            <person name="Fauchery L."/>
            <person name="Girlanda M."/>
            <person name="Hayes R.D."/>
            <person name="Keri Z."/>
            <person name="LaButti K."/>
            <person name="Lipzen A."/>
            <person name="Lombard V."/>
            <person name="Magnuson J."/>
            <person name="Maillard F."/>
            <person name="Murat C."/>
            <person name="Nolan M."/>
            <person name="Ohm R.A."/>
            <person name="Pangilinan J."/>
            <person name="Pereira M.F."/>
            <person name="Perotto S."/>
            <person name="Peter M."/>
            <person name="Pfister S."/>
            <person name="Riley R."/>
            <person name="Sitrit Y."/>
            <person name="Stielow J.B."/>
            <person name="Szollosi G."/>
            <person name="Zifcakova L."/>
            <person name="Stursova M."/>
            <person name="Spatafora J.W."/>
            <person name="Tedersoo L."/>
            <person name="Vaario L.M."/>
            <person name="Yamada A."/>
            <person name="Yan M."/>
            <person name="Wang P."/>
            <person name="Xu J."/>
            <person name="Bruns T."/>
            <person name="Baldrian P."/>
            <person name="Vilgalys R."/>
            <person name="Dunand C."/>
            <person name="Henrissat B."/>
            <person name="Grigoriev I.V."/>
            <person name="Hibbett D."/>
            <person name="Nagy L.G."/>
            <person name="Martin F.M."/>
        </authorList>
    </citation>
    <scope>NUCLEOTIDE SEQUENCE</scope>
    <source>
        <strain evidence="2">BED1</strain>
    </source>
</reference>
<feature type="transmembrane region" description="Helical" evidence="1">
    <location>
        <begin position="299"/>
        <end position="321"/>
    </location>
</feature>
<keyword evidence="1" id="KW-1133">Transmembrane helix</keyword>
<dbReference type="EMBL" id="WHUW01000002">
    <property type="protein sequence ID" value="KAF8451014.1"/>
    <property type="molecule type" value="Genomic_DNA"/>
</dbReference>
<feature type="transmembrane region" description="Helical" evidence="1">
    <location>
        <begin position="273"/>
        <end position="293"/>
    </location>
</feature>
<organism evidence="2 3">
    <name type="scientific">Boletus edulis BED1</name>
    <dbReference type="NCBI Taxonomy" id="1328754"/>
    <lineage>
        <taxon>Eukaryota</taxon>
        <taxon>Fungi</taxon>
        <taxon>Dikarya</taxon>
        <taxon>Basidiomycota</taxon>
        <taxon>Agaricomycotina</taxon>
        <taxon>Agaricomycetes</taxon>
        <taxon>Agaricomycetidae</taxon>
        <taxon>Boletales</taxon>
        <taxon>Boletineae</taxon>
        <taxon>Boletaceae</taxon>
        <taxon>Boletoideae</taxon>
        <taxon>Boletus</taxon>
    </lineage>
</organism>
<name>A0AAD4GKU8_BOLED</name>
<protein>
    <submittedName>
        <fullName evidence="2">Uncharacterized protein</fullName>
    </submittedName>
</protein>
<feature type="transmembrane region" description="Helical" evidence="1">
    <location>
        <begin position="208"/>
        <end position="230"/>
    </location>
</feature>
<proteinExistence type="predicted"/>
<feature type="transmembrane region" description="Helical" evidence="1">
    <location>
        <begin position="414"/>
        <end position="434"/>
    </location>
</feature>
<dbReference type="AlphaFoldDB" id="A0AAD4GKU8"/>
<accession>A0AAD4GKU8</accession>
<feature type="transmembrane region" description="Helical" evidence="1">
    <location>
        <begin position="368"/>
        <end position="386"/>
    </location>
</feature>
<keyword evidence="1" id="KW-0812">Transmembrane</keyword>
<dbReference type="Proteomes" id="UP001194468">
    <property type="component" value="Unassembled WGS sequence"/>
</dbReference>
<sequence>MRKTRRDLEKGYRVVVAVAMRHGHRPSKGVSQECEERGMNYSGLVVPQGGGSPRSLYVGNACGENRFLGLGNPSGWRFTTGRVLAERRIVPGCRSSISSAASKNRASGCRLYTRRLCVRDDAYQGIVNVARCAEHGAVEHHAHTKPECPPRPVSARDLVLGKNEVRPPFDLDLAVRADATSFLFLGLLAGNPAAIWYLFYIIPASLSWTLLQVILICSALPLSGSIYVWAAESAGPKYASNCQTAANYIVSQLAVWEIDFPGGVDNSNIKWRAFIWILSELMLLVSVAMNYLPPRLYSGVFKFSVVLLMLDFFLCLTWLPVGVSNTYGFRSASDDLWLGLYETYYNGTGAPAGWNWNLSLLGKYAKPFYVCAAAFNALVFAVRAFARDDVTGWIDLDPKVDISPFYFPVTAQTFNFAVVIFGAISVFALLSWYFTPEDKWLRREQILRAMEVTD</sequence>